<reference evidence="1" key="2">
    <citation type="journal article" date="2022" name="New Phytol.">
        <title>Evolutionary transition to the ectomycorrhizal habit in the genomes of a hyperdiverse lineage of mushroom-forming fungi.</title>
        <authorList>
            <person name="Looney B."/>
            <person name="Miyauchi S."/>
            <person name="Morin E."/>
            <person name="Drula E."/>
            <person name="Courty P.E."/>
            <person name="Kohler A."/>
            <person name="Kuo A."/>
            <person name="LaButti K."/>
            <person name="Pangilinan J."/>
            <person name="Lipzen A."/>
            <person name="Riley R."/>
            <person name="Andreopoulos W."/>
            <person name="He G."/>
            <person name="Johnson J."/>
            <person name="Nolan M."/>
            <person name="Tritt A."/>
            <person name="Barry K.W."/>
            <person name="Grigoriev I.V."/>
            <person name="Nagy L.G."/>
            <person name="Hibbett D."/>
            <person name="Henrissat B."/>
            <person name="Matheny P.B."/>
            <person name="Labbe J."/>
            <person name="Martin F.M."/>
        </authorList>
    </citation>
    <scope>NUCLEOTIDE SEQUENCE</scope>
    <source>
        <strain evidence="1">FP105234-sp</strain>
    </source>
</reference>
<proteinExistence type="predicted"/>
<keyword evidence="2" id="KW-1185">Reference proteome</keyword>
<dbReference type="EMBL" id="MU276349">
    <property type="protein sequence ID" value="KAI0039145.1"/>
    <property type="molecule type" value="Genomic_DNA"/>
</dbReference>
<sequence length="735" mass="80035">MLPPEPPGDDPPPDPGTTPDLMNVDSEDTAPILDTALEPPVLPLSLAGTAESGHLAPNATTPAVIDRLLTESDEHWMLHSLLKIPVHARACAVCTAFLTHQDPTHPSWAHVQEQYRIHRRAQFDSGVARGLAVAAERIATSEGLRRRAEENVQRLTRQRNVARESEAAAQEKISDLRAQLETIRLEHAALVQDHANATQALDRARSQPPTRPPSAASSSPESQRRRSPHSSTRKRRRTSPAPAVEGTRRSSAVRSGRAPPSWTSSTWGNIRGAQWLPWVPVTHEDVSMAFKCATTDPHAAARIRELALSASDLAVHDRTPVMRFLVQQWGTHRNTLMATPPPAPSTTTPAPSSKGGGPDSNDRSSRSSRKEQRGERPSGEPRHAPPNEWTTVAHGKRRAVNSTDVAPSRAPPQSAAAAREPAPPRQVIPEYEHPVEDWLEYYRNNPSRCPPGVPLLPSGLPLRRMMVRHLEMRLNGPQGRGQIQRSSRGHWVSRTTQLFSIRGLFGRILAARAIPVRGSIPTARPFEGDTRNLSMEDVARHFANQGYHPRSLTITELEEYAAGRRNITENRPLSSTAEWTSSPTLAEMNVLYPPVHAPAQTAGPHRNLYPNMSLDLRTASGTTRAQTPEGPSLPAHDGSLSPDFPSHYVPPTPQFLPLSDAVAGPLPVEDASWADDLYAVSNSVIASTLVGTAQLPADVEQENNVNNMSTVDSAVDPASQPLPASRSATPMDATD</sequence>
<organism evidence="1 2">
    <name type="scientific">Auriscalpium vulgare</name>
    <dbReference type="NCBI Taxonomy" id="40419"/>
    <lineage>
        <taxon>Eukaryota</taxon>
        <taxon>Fungi</taxon>
        <taxon>Dikarya</taxon>
        <taxon>Basidiomycota</taxon>
        <taxon>Agaricomycotina</taxon>
        <taxon>Agaricomycetes</taxon>
        <taxon>Russulales</taxon>
        <taxon>Auriscalpiaceae</taxon>
        <taxon>Auriscalpium</taxon>
    </lineage>
</organism>
<reference evidence="1" key="1">
    <citation type="submission" date="2021-02" db="EMBL/GenBank/DDBJ databases">
        <authorList>
            <consortium name="DOE Joint Genome Institute"/>
            <person name="Ahrendt S."/>
            <person name="Looney B.P."/>
            <person name="Miyauchi S."/>
            <person name="Morin E."/>
            <person name="Drula E."/>
            <person name="Courty P.E."/>
            <person name="Chicoki N."/>
            <person name="Fauchery L."/>
            <person name="Kohler A."/>
            <person name="Kuo A."/>
            <person name="Labutti K."/>
            <person name="Pangilinan J."/>
            <person name="Lipzen A."/>
            <person name="Riley R."/>
            <person name="Andreopoulos W."/>
            <person name="He G."/>
            <person name="Johnson J."/>
            <person name="Barry K.W."/>
            <person name="Grigoriev I.V."/>
            <person name="Nagy L."/>
            <person name="Hibbett D."/>
            <person name="Henrissat B."/>
            <person name="Matheny P.B."/>
            <person name="Labbe J."/>
            <person name="Martin F."/>
        </authorList>
    </citation>
    <scope>NUCLEOTIDE SEQUENCE</scope>
    <source>
        <strain evidence="1">FP105234-sp</strain>
    </source>
</reference>
<evidence type="ECO:0000313" key="1">
    <source>
        <dbReference type="EMBL" id="KAI0039145.1"/>
    </source>
</evidence>
<evidence type="ECO:0000313" key="2">
    <source>
        <dbReference type="Proteomes" id="UP000814033"/>
    </source>
</evidence>
<accession>A0ACB8R4Z0</accession>
<comment type="caution">
    <text evidence="1">The sequence shown here is derived from an EMBL/GenBank/DDBJ whole genome shotgun (WGS) entry which is preliminary data.</text>
</comment>
<protein>
    <submittedName>
        <fullName evidence="1">Uncharacterized protein</fullName>
    </submittedName>
</protein>
<gene>
    <name evidence="1" type="ORF">FA95DRAFT_1577781</name>
</gene>
<dbReference type="Proteomes" id="UP000814033">
    <property type="component" value="Unassembled WGS sequence"/>
</dbReference>
<name>A0ACB8R4Z0_9AGAM</name>